<keyword evidence="2" id="KW-1134">Transmembrane beta strand</keyword>
<gene>
    <name evidence="11" type="ORF">BDD26_3140</name>
</gene>
<organism evidence="11 12">
    <name type="scientific">Xenorhabdus cabanillasii</name>
    <dbReference type="NCBI Taxonomy" id="351673"/>
    <lineage>
        <taxon>Bacteria</taxon>
        <taxon>Pseudomonadati</taxon>
        <taxon>Pseudomonadota</taxon>
        <taxon>Gammaproteobacteria</taxon>
        <taxon>Enterobacterales</taxon>
        <taxon>Morganellaceae</taxon>
        <taxon>Xenorhabdus</taxon>
    </lineage>
</organism>
<dbReference type="SUPFAM" id="SSF81901">
    <property type="entry name" value="HCP-like"/>
    <property type="match status" value="1"/>
</dbReference>
<evidence type="ECO:0000256" key="4">
    <source>
        <dbReference type="ARBA" id="ARBA00022729"/>
    </source>
</evidence>
<keyword evidence="4 8" id="KW-0732">Signal</keyword>
<evidence type="ECO:0000259" key="9">
    <source>
        <dbReference type="Pfam" id="PF04575"/>
    </source>
</evidence>
<dbReference type="Pfam" id="PF04575">
    <property type="entry name" value="SlipAM"/>
    <property type="match status" value="1"/>
</dbReference>
<evidence type="ECO:0000259" key="10">
    <source>
        <dbReference type="Pfam" id="PF24575"/>
    </source>
</evidence>
<reference evidence="11 12" key="1">
    <citation type="submission" date="2018-08" db="EMBL/GenBank/DDBJ databases">
        <title>Genomic Encyclopedia of Archaeal and Bacterial Type Strains, Phase II (KMG-II): from individual species to whole genera.</title>
        <authorList>
            <person name="Goeker M."/>
        </authorList>
    </citation>
    <scope>NUCLEOTIDE SEQUENCE [LARGE SCALE GENOMIC DNA]</scope>
    <source>
        <strain evidence="11 12">DSM 17905</strain>
    </source>
</reference>
<proteinExistence type="inferred from homology"/>
<keyword evidence="3" id="KW-0812">Transmembrane</keyword>
<dbReference type="AlphaFoldDB" id="A0A3D9UG63"/>
<comment type="subcellular location">
    <subcellularLocation>
        <location evidence="1">Cell outer membrane</location>
        <topology evidence="1">Multi-pass membrane protein</topology>
    </subcellularLocation>
</comment>
<dbReference type="EMBL" id="QTUB01000001">
    <property type="protein sequence ID" value="REF28257.1"/>
    <property type="molecule type" value="Genomic_DNA"/>
</dbReference>
<dbReference type="Proteomes" id="UP000256294">
    <property type="component" value="Unassembled WGS sequence"/>
</dbReference>
<dbReference type="InterPro" id="IPR057556">
    <property type="entry name" value="TPR_Slam"/>
</dbReference>
<dbReference type="Pfam" id="PF24575">
    <property type="entry name" value="TPR_Slam"/>
    <property type="match status" value="1"/>
</dbReference>
<dbReference type="RefSeq" id="WP_115827034.1">
    <property type="nucleotide sequence ID" value="NZ_QTUB01000001.1"/>
</dbReference>
<sequence length="460" mass="52887">MTGKRNVAVLLASLLTSLLFSTGYANDISNEISPKIHGQEFKVKNNLKDIGQALYLAINYQQWSDVRRFLSVYQKLPGHDVMLVNFALGGLARREGNLTLAASLYQKILRQKPNFTRIKLELARVYFEDHKNREAKQLMDELSKQHQLPAIVLKNIDGYIKAITQRNRWHSSFSLSYIYNDNINMSPNMKPDCLLILKGECKIEREIPKAIKEWGSAYHVTLSRRYQLVGHHGIFGRGMIDGEIYPHFHNGNENTFLLISGYNFKSRNNDLSFAPLFEYKQQAGITEYHAVAAKIEWQWAISDQTFLSAEFEHKRFSYQPLYHWKNGELSSSYFNLSHAIGNDFILFGGTGWSYRNNQQPAARYQQWGVTAGIAGPLYSGIDGSLFATLKTQRFGAYSALLGAKRQDNEQIYTASVKFPASKIWGMTPSVTFRHLHNRSNVSWQYSYDKNEIQIQLEKYF</sequence>
<evidence type="ECO:0000313" key="12">
    <source>
        <dbReference type="Proteomes" id="UP000256294"/>
    </source>
</evidence>
<keyword evidence="12" id="KW-1185">Reference proteome</keyword>
<evidence type="ECO:0000256" key="7">
    <source>
        <dbReference type="ARBA" id="ARBA00023609"/>
    </source>
</evidence>
<evidence type="ECO:0000256" key="6">
    <source>
        <dbReference type="ARBA" id="ARBA00023237"/>
    </source>
</evidence>
<dbReference type="InterPro" id="IPR007655">
    <property type="entry name" value="Slam_C"/>
</dbReference>
<feature type="domain" description="Surface lipoprotein assembly modifier C-terminal" evidence="9">
    <location>
        <begin position="169"/>
        <end position="460"/>
    </location>
</feature>
<feature type="chain" id="PRO_5017758683" evidence="8">
    <location>
        <begin position="26"/>
        <end position="460"/>
    </location>
</feature>
<name>A0A3D9UG63_9GAMM</name>
<comment type="caution">
    <text evidence="11">The sequence shown here is derived from an EMBL/GenBank/DDBJ whole genome shotgun (WGS) entry which is preliminary data.</text>
</comment>
<feature type="signal peptide" evidence="8">
    <location>
        <begin position="1"/>
        <end position="25"/>
    </location>
</feature>
<evidence type="ECO:0000256" key="2">
    <source>
        <dbReference type="ARBA" id="ARBA00022452"/>
    </source>
</evidence>
<evidence type="ECO:0000313" key="11">
    <source>
        <dbReference type="EMBL" id="REF28257.1"/>
    </source>
</evidence>
<evidence type="ECO:0000256" key="8">
    <source>
        <dbReference type="SAM" id="SignalP"/>
    </source>
</evidence>
<dbReference type="Gene3D" id="1.25.40.10">
    <property type="entry name" value="Tetratricopeptide repeat domain"/>
    <property type="match status" value="1"/>
</dbReference>
<evidence type="ECO:0000256" key="1">
    <source>
        <dbReference type="ARBA" id="ARBA00004571"/>
    </source>
</evidence>
<comment type="similarity">
    <text evidence="7">Belongs to the Slam family.</text>
</comment>
<dbReference type="GO" id="GO:0009279">
    <property type="term" value="C:cell outer membrane"/>
    <property type="evidence" value="ECO:0007669"/>
    <property type="project" value="UniProtKB-SubCell"/>
</dbReference>
<dbReference type="InterPro" id="IPR011990">
    <property type="entry name" value="TPR-like_helical_dom_sf"/>
</dbReference>
<protein>
    <submittedName>
        <fullName evidence="11">Tetratricopeptide repeat protein</fullName>
    </submittedName>
</protein>
<evidence type="ECO:0000256" key="3">
    <source>
        <dbReference type="ARBA" id="ARBA00022692"/>
    </source>
</evidence>
<feature type="domain" description="Surface lipoprotein assembly modifier N-terminal TPR repeats region" evidence="10">
    <location>
        <begin position="39"/>
        <end position="137"/>
    </location>
</feature>
<evidence type="ECO:0000256" key="5">
    <source>
        <dbReference type="ARBA" id="ARBA00023136"/>
    </source>
</evidence>
<keyword evidence="5" id="KW-0472">Membrane</keyword>
<keyword evidence="6" id="KW-0998">Cell outer membrane</keyword>
<accession>A0A3D9UG63</accession>